<dbReference type="RefSeq" id="WP_187097956.1">
    <property type="nucleotide sequence ID" value="NZ_CP059894.1"/>
</dbReference>
<reference evidence="2 3" key="1">
    <citation type="submission" date="2020-07" db="EMBL/GenBank/DDBJ databases">
        <title>Draft genome sequence of four isobutane-metabolizing strains capable of cometabolically degrading diverse ether contaminants.</title>
        <authorList>
            <person name="Chen W."/>
            <person name="Faulkner N."/>
            <person name="Smith C."/>
            <person name="Hyman M."/>
        </authorList>
    </citation>
    <scope>NUCLEOTIDE SEQUENCE [LARGE SCALE GENOMIC DNA]</scope>
    <source>
        <strain evidence="2 3">2A</strain>
    </source>
</reference>
<accession>A0A7G8PI12</accession>
<dbReference type="EMBL" id="CP059894">
    <property type="protein sequence ID" value="QNJ93978.1"/>
    <property type="molecule type" value="Genomic_DNA"/>
</dbReference>
<protein>
    <recommendedName>
        <fullName evidence="4">Lipoprotein</fullName>
    </recommendedName>
</protein>
<keyword evidence="1" id="KW-0732">Signal</keyword>
<gene>
    <name evidence="2" type="ORF">HZU40_06685</name>
</gene>
<organism evidence="2 3">
    <name type="scientific">Mycolicibacterium fluoranthenivorans</name>
    <dbReference type="NCBI Taxonomy" id="258505"/>
    <lineage>
        <taxon>Bacteria</taxon>
        <taxon>Bacillati</taxon>
        <taxon>Actinomycetota</taxon>
        <taxon>Actinomycetes</taxon>
        <taxon>Mycobacteriales</taxon>
        <taxon>Mycobacteriaceae</taxon>
        <taxon>Mycolicibacterium</taxon>
    </lineage>
</organism>
<feature type="chain" id="PRO_5038555088" description="Lipoprotein" evidence="1">
    <location>
        <begin position="19"/>
        <end position="168"/>
    </location>
</feature>
<feature type="signal peptide" evidence="1">
    <location>
        <begin position="1"/>
        <end position="18"/>
    </location>
</feature>
<dbReference type="AlphaFoldDB" id="A0A7G8PI12"/>
<sequence>MKSLLASCAAVAVALASAACGTSYGTSRSDAPQLAAYPAETPGGAAVTLGAATVSAQGIVDSFAAGDFAEVWEHMAQDVRQGITREDFVEFYETCKKPGPRLSVEGLRMEPDGQAIVRVMNHGAGGSRFMVYEDGAWNMRATADFAAHLGQPLQRIISEEKAAGLCDS</sequence>
<name>A0A7G8PI12_9MYCO</name>
<evidence type="ECO:0000313" key="2">
    <source>
        <dbReference type="EMBL" id="QNJ93978.1"/>
    </source>
</evidence>
<evidence type="ECO:0008006" key="4">
    <source>
        <dbReference type="Google" id="ProtNLM"/>
    </source>
</evidence>
<evidence type="ECO:0000313" key="3">
    <source>
        <dbReference type="Proteomes" id="UP000515498"/>
    </source>
</evidence>
<proteinExistence type="predicted"/>
<dbReference type="Proteomes" id="UP000515498">
    <property type="component" value="Chromosome"/>
</dbReference>
<evidence type="ECO:0000256" key="1">
    <source>
        <dbReference type="SAM" id="SignalP"/>
    </source>
</evidence>
<dbReference type="PROSITE" id="PS51257">
    <property type="entry name" value="PROKAR_LIPOPROTEIN"/>
    <property type="match status" value="1"/>
</dbReference>
<dbReference type="KEGG" id="mflu:HZU40_06685"/>